<accession>A0A6J7XBC3</accession>
<feature type="region of interest" description="Disordered" evidence="1">
    <location>
        <begin position="55"/>
        <end position="110"/>
    </location>
</feature>
<protein>
    <submittedName>
        <fullName evidence="2">Uncharacterized protein</fullName>
    </submittedName>
</protein>
<dbReference type="EMBL" id="LR798386">
    <property type="protein sequence ID" value="CAB5228210.1"/>
    <property type="molecule type" value="Genomic_DNA"/>
</dbReference>
<feature type="compositionally biased region" description="Basic and acidic residues" evidence="1">
    <location>
        <begin position="66"/>
        <end position="91"/>
    </location>
</feature>
<gene>
    <name evidence="2" type="ORF">UFOVP1534_21</name>
</gene>
<feature type="compositionally biased region" description="Basic residues" evidence="1">
    <location>
        <begin position="98"/>
        <end position="110"/>
    </location>
</feature>
<name>A0A6J7XBC3_9CAUD</name>
<evidence type="ECO:0000313" key="2">
    <source>
        <dbReference type="EMBL" id="CAB5228210.1"/>
    </source>
</evidence>
<organism evidence="2">
    <name type="scientific">uncultured Caudovirales phage</name>
    <dbReference type="NCBI Taxonomy" id="2100421"/>
    <lineage>
        <taxon>Viruses</taxon>
        <taxon>Duplodnaviria</taxon>
        <taxon>Heunggongvirae</taxon>
        <taxon>Uroviricota</taxon>
        <taxon>Caudoviricetes</taxon>
        <taxon>Peduoviridae</taxon>
        <taxon>Maltschvirus</taxon>
        <taxon>Maltschvirus maltsch</taxon>
    </lineage>
</organism>
<evidence type="ECO:0000256" key="1">
    <source>
        <dbReference type="SAM" id="MobiDB-lite"/>
    </source>
</evidence>
<sequence length="110" mass="12155">MITNIIELMRALDYVRGSPFLTAEQKVTVAKELSSSMPPKALCNNAQRTFEIAEGLFSDFGNTKPTAREKEPEGPKEDPKTEQRLPARSEGPHGNNRASHKAHGRPQKVA</sequence>
<proteinExistence type="predicted"/>
<reference evidence="2" key="1">
    <citation type="submission" date="2020-05" db="EMBL/GenBank/DDBJ databases">
        <authorList>
            <person name="Chiriac C."/>
            <person name="Salcher M."/>
            <person name="Ghai R."/>
            <person name="Kavagutti S V."/>
        </authorList>
    </citation>
    <scope>NUCLEOTIDE SEQUENCE</scope>
</reference>